<comment type="caution">
    <text evidence="2">The sequence shown here is derived from an EMBL/GenBank/DDBJ whole genome shotgun (WGS) entry which is preliminary data.</text>
</comment>
<evidence type="ECO:0000313" key="2">
    <source>
        <dbReference type="EMBL" id="KAJ9564469.1"/>
    </source>
</evidence>
<dbReference type="AlphaFoldDB" id="A0AA38WTU9"/>
<evidence type="ECO:0000313" key="3">
    <source>
        <dbReference type="Proteomes" id="UP001172457"/>
    </source>
</evidence>
<sequence length="392" mass="41453">MEENNGSDSNKHQNKELEASNSSKKGNSDLEGTSTINDQNEHLHAIIVDEVHSNRAKIVAHASISSSSSSSILLDIDYDEKDAAGVSPSSEENGSREDADKKEAADVSPSSEEKGSREDDDEKEAAGVSSISEENGSTEDADEKDAAGVSLSSEENGSREDANEKEATGVSLSSEENGSREDADEKEATGVSLSSEENGSREDADEKEATGVSLSSDENGSIEDEAESSSDSSTSSLKWSMVSQSPLYGPHLNQEFSLSPETSSPRDTGLNVVDASPMQSPVVQVMGRTFSYDPDRIPWSAFALKPANSAEWTATSNESLFSLNNGKSGELNKGEFSPGLPTVIETTSEIDRKSVSTVGETGEKEDLEIEREAPLVSINEDGGNGVDPASPV</sequence>
<proteinExistence type="predicted"/>
<protein>
    <submittedName>
        <fullName evidence="2">Uncharacterized protein</fullName>
    </submittedName>
</protein>
<keyword evidence="3" id="KW-1185">Reference proteome</keyword>
<feature type="compositionally biased region" description="Basic and acidic residues" evidence="1">
    <location>
        <begin position="93"/>
        <end position="117"/>
    </location>
</feature>
<accession>A0AA38WTU9</accession>
<feature type="compositionally biased region" description="Basic and acidic residues" evidence="1">
    <location>
        <begin position="9"/>
        <end position="18"/>
    </location>
</feature>
<name>A0AA38WTU9_9ASTR</name>
<feature type="region of interest" description="Disordered" evidence="1">
    <location>
        <begin position="1"/>
        <end position="38"/>
    </location>
</feature>
<evidence type="ECO:0000256" key="1">
    <source>
        <dbReference type="SAM" id="MobiDB-lite"/>
    </source>
</evidence>
<dbReference type="PANTHER" id="PTHR33673:SF36">
    <property type="entry name" value="MYB-LIKE PROTEIN Q"/>
    <property type="match status" value="1"/>
</dbReference>
<feature type="compositionally biased region" description="Polar residues" evidence="1">
    <location>
        <begin position="237"/>
        <end position="246"/>
    </location>
</feature>
<feature type="compositionally biased region" description="Basic and acidic residues" evidence="1">
    <location>
        <begin position="177"/>
        <end position="188"/>
    </location>
</feature>
<reference evidence="2" key="1">
    <citation type="submission" date="2023-03" db="EMBL/GenBank/DDBJ databases">
        <title>Chromosome-scale reference genome and RAD-based genetic map of yellow starthistle (Centaurea solstitialis) reveal putative structural variation and QTLs associated with invader traits.</title>
        <authorList>
            <person name="Reatini B."/>
            <person name="Cang F.A."/>
            <person name="Jiang Q."/>
            <person name="Mckibben M.T.W."/>
            <person name="Barker M.S."/>
            <person name="Rieseberg L.H."/>
            <person name="Dlugosch K.M."/>
        </authorList>
    </citation>
    <scope>NUCLEOTIDE SEQUENCE</scope>
    <source>
        <strain evidence="2">CAN-66</strain>
        <tissue evidence="2">Leaf</tissue>
    </source>
</reference>
<dbReference type="EMBL" id="JARYMX010000001">
    <property type="protein sequence ID" value="KAJ9564469.1"/>
    <property type="molecule type" value="Genomic_DNA"/>
</dbReference>
<dbReference type="Proteomes" id="UP001172457">
    <property type="component" value="Chromosome 1"/>
</dbReference>
<dbReference type="PANTHER" id="PTHR33673">
    <property type="entry name" value="SUPPRESSOR SRP40-LIKE PROTEIN"/>
    <property type="match status" value="1"/>
</dbReference>
<feature type="compositionally biased region" description="Basic and acidic residues" evidence="1">
    <location>
        <begin position="198"/>
        <end position="209"/>
    </location>
</feature>
<organism evidence="2 3">
    <name type="scientific">Centaurea solstitialis</name>
    <name type="common">yellow star-thistle</name>
    <dbReference type="NCBI Taxonomy" id="347529"/>
    <lineage>
        <taxon>Eukaryota</taxon>
        <taxon>Viridiplantae</taxon>
        <taxon>Streptophyta</taxon>
        <taxon>Embryophyta</taxon>
        <taxon>Tracheophyta</taxon>
        <taxon>Spermatophyta</taxon>
        <taxon>Magnoliopsida</taxon>
        <taxon>eudicotyledons</taxon>
        <taxon>Gunneridae</taxon>
        <taxon>Pentapetalae</taxon>
        <taxon>asterids</taxon>
        <taxon>campanulids</taxon>
        <taxon>Asterales</taxon>
        <taxon>Asteraceae</taxon>
        <taxon>Carduoideae</taxon>
        <taxon>Cardueae</taxon>
        <taxon>Centaureinae</taxon>
        <taxon>Centaurea</taxon>
    </lineage>
</organism>
<feature type="compositionally biased region" description="Basic and acidic residues" evidence="1">
    <location>
        <begin position="156"/>
        <end position="167"/>
    </location>
</feature>
<feature type="compositionally biased region" description="Polar residues" evidence="1">
    <location>
        <begin position="19"/>
        <end position="38"/>
    </location>
</feature>
<feature type="region of interest" description="Disordered" evidence="1">
    <location>
        <begin position="351"/>
        <end position="392"/>
    </location>
</feature>
<gene>
    <name evidence="2" type="ORF">OSB04_000435</name>
</gene>
<feature type="region of interest" description="Disordered" evidence="1">
    <location>
        <begin position="82"/>
        <end position="275"/>
    </location>
</feature>
<feature type="compositionally biased region" description="Polar residues" evidence="1">
    <location>
        <begin position="254"/>
        <end position="266"/>
    </location>
</feature>